<dbReference type="PANTHER" id="PTHR43130:SF3">
    <property type="entry name" value="HTH-TYPE TRANSCRIPTIONAL REGULATOR RV1931C"/>
    <property type="match status" value="1"/>
</dbReference>
<evidence type="ECO:0000259" key="5">
    <source>
        <dbReference type="PROSITE" id="PS01124"/>
    </source>
</evidence>
<dbReference type="InterPro" id="IPR020449">
    <property type="entry name" value="Tscrpt_reg_AraC-type_HTH"/>
</dbReference>
<protein>
    <recommendedName>
        <fullName evidence="5">HTH araC/xylS-type domain-containing protein</fullName>
    </recommendedName>
</protein>
<feature type="region of interest" description="Disordered" evidence="4">
    <location>
        <begin position="313"/>
        <end position="334"/>
    </location>
</feature>
<dbReference type="SUPFAM" id="SSF46689">
    <property type="entry name" value="Homeodomain-like"/>
    <property type="match status" value="2"/>
</dbReference>
<sequence>MVMTMEQLGAFRIGFLLIDGFALMSYASAVEPLRAANLLADRTVYDIRHLTVGDAHGISSSGSMVAASAQLGRDVDFDLVLVVAGGDPGTFADERVFNWLRQLARHGVRLGGVSGGPVILALAGLMEGRRMTVHWEHAPTLAEISPALMVERTLYVMDRDRITCAGGTAPLDMMHALINVHHGPAFARQVSDWFMHTEIRPSGGPQRAGLVERYGTNDPALIQAIEMMENHVADPLELAQLAQLSGIGPRQLNRLFRQKLGRSTMTFYRELRLGKAGNLLTQSTLSLTEIALATGFANSAHFSTAFRDVFGRAPSSLRARPPQEGTGRAKTQLG</sequence>
<accession>A0A0F9W5A8</accession>
<proteinExistence type="predicted"/>
<dbReference type="GO" id="GO:0003700">
    <property type="term" value="F:DNA-binding transcription factor activity"/>
    <property type="evidence" value="ECO:0007669"/>
    <property type="project" value="InterPro"/>
</dbReference>
<dbReference type="InterPro" id="IPR029062">
    <property type="entry name" value="Class_I_gatase-like"/>
</dbReference>
<evidence type="ECO:0000256" key="1">
    <source>
        <dbReference type="ARBA" id="ARBA00023015"/>
    </source>
</evidence>
<dbReference type="Gene3D" id="3.40.50.880">
    <property type="match status" value="1"/>
</dbReference>
<dbReference type="Pfam" id="PF12833">
    <property type="entry name" value="HTH_18"/>
    <property type="match status" value="1"/>
</dbReference>
<evidence type="ECO:0000256" key="2">
    <source>
        <dbReference type="ARBA" id="ARBA00023125"/>
    </source>
</evidence>
<dbReference type="CDD" id="cd03136">
    <property type="entry name" value="GATase1_AraC_ArgR_like"/>
    <property type="match status" value="1"/>
</dbReference>
<name>A0A0F9W5A8_9ZZZZ</name>
<evidence type="ECO:0000256" key="3">
    <source>
        <dbReference type="ARBA" id="ARBA00023163"/>
    </source>
</evidence>
<keyword evidence="2" id="KW-0238">DNA-binding</keyword>
<dbReference type="Gene3D" id="1.10.10.60">
    <property type="entry name" value="Homeodomain-like"/>
    <property type="match status" value="1"/>
</dbReference>
<dbReference type="Pfam" id="PF01965">
    <property type="entry name" value="DJ-1_PfpI"/>
    <property type="match status" value="1"/>
</dbReference>
<dbReference type="SMART" id="SM00342">
    <property type="entry name" value="HTH_ARAC"/>
    <property type="match status" value="1"/>
</dbReference>
<reference evidence="6" key="1">
    <citation type="journal article" date="2015" name="Nature">
        <title>Complex archaea that bridge the gap between prokaryotes and eukaryotes.</title>
        <authorList>
            <person name="Spang A."/>
            <person name="Saw J.H."/>
            <person name="Jorgensen S.L."/>
            <person name="Zaremba-Niedzwiedzka K."/>
            <person name="Martijn J."/>
            <person name="Lind A.E."/>
            <person name="van Eijk R."/>
            <person name="Schleper C."/>
            <person name="Guy L."/>
            <person name="Ettema T.J."/>
        </authorList>
    </citation>
    <scope>NUCLEOTIDE SEQUENCE</scope>
</reference>
<gene>
    <name evidence="6" type="ORF">LCGC14_0403110</name>
</gene>
<dbReference type="AlphaFoldDB" id="A0A0F9W5A8"/>
<dbReference type="EMBL" id="LAZR01000348">
    <property type="protein sequence ID" value="KKN73233.1"/>
    <property type="molecule type" value="Genomic_DNA"/>
</dbReference>
<keyword evidence="1" id="KW-0805">Transcription regulation</keyword>
<evidence type="ECO:0000256" key="4">
    <source>
        <dbReference type="SAM" id="MobiDB-lite"/>
    </source>
</evidence>
<dbReference type="SUPFAM" id="SSF52317">
    <property type="entry name" value="Class I glutamine amidotransferase-like"/>
    <property type="match status" value="1"/>
</dbReference>
<evidence type="ECO:0000313" key="6">
    <source>
        <dbReference type="EMBL" id="KKN73233.1"/>
    </source>
</evidence>
<dbReference type="GO" id="GO:0043565">
    <property type="term" value="F:sequence-specific DNA binding"/>
    <property type="evidence" value="ECO:0007669"/>
    <property type="project" value="InterPro"/>
</dbReference>
<organism evidence="6">
    <name type="scientific">marine sediment metagenome</name>
    <dbReference type="NCBI Taxonomy" id="412755"/>
    <lineage>
        <taxon>unclassified sequences</taxon>
        <taxon>metagenomes</taxon>
        <taxon>ecological metagenomes</taxon>
    </lineage>
</organism>
<dbReference type="PRINTS" id="PR00032">
    <property type="entry name" value="HTHARAC"/>
</dbReference>
<feature type="domain" description="HTH araC/xylS-type" evidence="5">
    <location>
        <begin position="222"/>
        <end position="320"/>
    </location>
</feature>
<comment type="caution">
    <text evidence="6">The sequence shown here is derived from an EMBL/GenBank/DDBJ whole genome shotgun (WGS) entry which is preliminary data.</text>
</comment>
<dbReference type="InterPro" id="IPR052158">
    <property type="entry name" value="INH-QAR"/>
</dbReference>
<dbReference type="PANTHER" id="PTHR43130">
    <property type="entry name" value="ARAC-FAMILY TRANSCRIPTIONAL REGULATOR"/>
    <property type="match status" value="1"/>
</dbReference>
<keyword evidence="3" id="KW-0804">Transcription</keyword>
<dbReference type="InterPro" id="IPR002818">
    <property type="entry name" value="DJ-1/PfpI"/>
</dbReference>
<dbReference type="PROSITE" id="PS01124">
    <property type="entry name" value="HTH_ARAC_FAMILY_2"/>
    <property type="match status" value="1"/>
</dbReference>
<dbReference type="InterPro" id="IPR018060">
    <property type="entry name" value="HTH_AraC"/>
</dbReference>
<dbReference type="InterPro" id="IPR009057">
    <property type="entry name" value="Homeodomain-like_sf"/>
</dbReference>